<dbReference type="PANTHER" id="PTHR13847:SF287">
    <property type="entry name" value="FAD-DEPENDENT OXIDOREDUCTASE DOMAIN-CONTAINING PROTEIN 1"/>
    <property type="match status" value="1"/>
</dbReference>
<dbReference type="Gene3D" id="3.30.9.10">
    <property type="entry name" value="D-Amino Acid Oxidase, subunit A, domain 2"/>
    <property type="match status" value="1"/>
</dbReference>
<dbReference type="RefSeq" id="WP_279993989.1">
    <property type="nucleotide sequence ID" value="NZ_JAOCDZ010000002.1"/>
</dbReference>
<dbReference type="SUPFAM" id="SSF51905">
    <property type="entry name" value="FAD/NAD(P)-binding domain"/>
    <property type="match status" value="1"/>
</dbReference>
<dbReference type="AlphaFoldDB" id="A0AA42ITK1"/>
<dbReference type="Proteomes" id="UP001161094">
    <property type="component" value="Unassembled WGS sequence"/>
</dbReference>
<dbReference type="Pfam" id="PF01266">
    <property type="entry name" value="DAO"/>
    <property type="match status" value="1"/>
</dbReference>
<feature type="domain" description="FAD dependent oxidoreductase" evidence="2">
    <location>
        <begin position="7"/>
        <end position="368"/>
    </location>
</feature>
<organism evidence="3 4">
    <name type="scientific">Achromobacter spanius</name>
    <dbReference type="NCBI Taxonomy" id="217203"/>
    <lineage>
        <taxon>Bacteria</taxon>
        <taxon>Pseudomonadati</taxon>
        <taxon>Pseudomonadota</taxon>
        <taxon>Betaproteobacteria</taxon>
        <taxon>Burkholderiales</taxon>
        <taxon>Alcaligenaceae</taxon>
        <taxon>Achromobacter</taxon>
    </lineage>
</organism>
<evidence type="ECO:0000259" key="2">
    <source>
        <dbReference type="Pfam" id="PF01266"/>
    </source>
</evidence>
<gene>
    <name evidence="3" type="ORF">N5D93_04030</name>
</gene>
<dbReference type="GO" id="GO:0016491">
    <property type="term" value="F:oxidoreductase activity"/>
    <property type="evidence" value="ECO:0007669"/>
    <property type="project" value="UniProtKB-KW"/>
</dbReference>
<dbReference type="EMBL" id="JAOCDZ010000002">
    <property type="protein sequence ID" value="MDH0734964.1"/>
    <property type="molecule type" value="Genomic_DNA"/>
</dbReference>
<protein>
    <submittedName>
        <fullName evidence="3">FAD-binding oxidoreductase</fullName>
    </submittedName>
</protein>
<proteinExistence type="predicted"/>
<name>A0AA42ITK1_9BURK</name>
<keyword evidence="1" id="KW-0560">Oxidoreductase</keyword>
<dbReference type="InterPro" id="IPR006076">
    <property type="entry name" value="FAD-dep_OxRdtase"/>
</dbReference>
<dbReference type="GO" id="GO:0005737">
    <property type="term" value="C:cytoplasm"/>
    <property type="evidence" value="ECO:0007669"/>
    <property type="project" value="TreeGrafter"/>
</dbReference>
<comment type="caution">
    <text evidence="3">The sequence shown here is derived from an EMBL/GenBank/DDBJ whole genome shotgun (WGS) entry which is preliminary data.</text>
</comment>
<accession>A0AA42ITK1</accession>
<dbReference type="PANTHER" id="PTHR13847">
    <property type="entry name" value="SARCOSINE DEHYDROGENASE-RELATED"/>
    <property type="match status" value="1"/>
</dbReference>
<reference evidence="3" key="1">
    <citation type="submission" date="2022-09" db="EMBL/GenBank/DDBJ databases">
        <title>Intensive care unit water sources are persistently colonized with multi-drug resistant bacteria and are the site of extensive horizontal gene transfer of antibiotic resistance genes.</title>
        <authorList>
            <person name="Diorio-Toth L."/>
        </authorList>
    </citation>
    <scope>NUCLEOTIDE SEQUENCE</scope>
    <source>
        <strain evidence="3">GD03843</strain>
    </source>
</reference>
<evidence type="ECO:0000313" key="3">
    <source>
        <dbReference type="EMBL" id="MDH0734964.1"/>
    </source>
</evidence>
<evidence type="ECO:0000256" key="1">
    <source>
        <dbReference type="ARBA" id="ARBA00023002"/>
    </source>
</evidence>
<evidence type="ECO:0000313" key="4">
    <source>
        <dbReference type="Proteomes" id="UP001161094"/>
    </source>
</evidence>
<sequence>MSAQQFDVVIIGAGIAGASLAYRLTAESSSPMRVLLLERESQPGYHATGRSAAMFMETYGTPQIQALTRASRAFYEQPPEGFTEHPLLHERGCLYIASADQRDTLMETYEGAQALAGNVQLLDAAQALSRVPCIRPEAVAGGAMFEPDARDLDVHALHQGFLAGARRHGVVLRCNAELESGQRSVGSQSDDQSGEKAGETWTLLLKDGTQLQARIVVNAAGAWADDVAQRCGVAPVGLQPCRRSAFTFPAPEGVDCSAWPAVVGIDESFYFKPDAGQLLGSPANADPVAAHDVVAEELDVATGIYHIEAATTLSIRRPSHVWAGLRSFVPDGDMVVGFDDAQRGFFWLAAQGGYGIQSAAGVSALAASLVTGRALPVELIDQGVAPSLMTPLRLR</sequence>
<dbReference type="InterPro" id="IPR036188">
    <property type="entry name" value="FAD/NAD-bd_sf"/>
</dbReference>
<dbReference type="Gene3D" id="3.50.50.60">
    <property type="entry name" value="FAD/NAD(P)-binding domain"/>
    <property type="match status" value="1"/>
</dbReference>